<dbReference type="GO" id="GO:0016887">
    <property type="term" value="F:ATP hydrolysis activity"/>
    <property type="evidence" value="ECO:0007669"/>
    <property type="project" value="InterPro"/>
</dbReference>
<dbReference type="SUPFAM" id="SSF52540">
    <property type="entry name" value="P-loop containing nucleoside triphosphate hydrolases"/>
    <property type="match status" value="2"/>
</dbReference>
<dbReference type="InterPro" id="IPR003593">
    <property type="entry name" value="AAA+_ATPase"/>
</dbReference>
<dbReference type="Pfam" id="PF00005">
    <property type="entry name" value="ABC_tran"/>
    <property type="match status" value="2"/>
</dbReference>
<dbReference type="FunFam" id="3.40.50.300:FF:000011">
    <property type="entry name" value="Putative ABC transporter ATP-binding component"/>
    <property type="match status" value="1"/>
</dbReference>
<gene>
    <name evidence="9" type="ORF">PGLA2088_LOCUS36796</name>
</gene>
<dbReference type="Gene3D" id="1.10.510.10">
    <property type="entry name" value="Transferase(Phosphotransferase) domain 1"/>
    <property type="match status" value="2"/>
</dbReference>
<evidence type="ECO:0000313" key="10">
    <source>
        <dbReference type="Proteomes" id="UP000626109"/>
    </source>
</evidence>
<evidence type="ECO:0000256" key="6">
    <source>
        <dbReference type="SAM" id="MobiDB-lite"/>
    </source>
</evidence>
<accession>A0A813KWC9</accession>
<keyword evidence="1" id="KW-0677">Repeat</keyword>
<dbReference type="PROSITE" id="PS50011">
    <property type="entry name" value="PROTEIN_KINASE_DOM"/>
    <property type="match status" value="1"/>
</dbReference>
<feature type="region of interest" description="Disordered" evidence="6">
    <location>
        <begin position="1663"/>
        <end position="1692"/>
    </location>
</feature>
<dbReference type="InterPro" id="IPR003439">
    <property type="entry name" value="ABC_transporter-like_ATP-bd"/>
</dbReference>
<dbReference type="PROSITE" id="PS00107">
    <property type="entry name" value="PROTEIN_KINASE_ATP"/>
    <property type="match status" value="1"/>
</dbReference>
<reference evidence="9" key="1">
    <citation type="submission" date="2021-02" db="EMBL/GenBank/DDBJ databases">
        <authorList>
            <person name="Dougan E. K."/>
            <person name="Rhodes N."/>
            <person name="Thang M."/>
            <person name="Chan C."/>
        </authorList>
    </citation>
    <scope>NUCLEOTIDE SEQUENCE</scope>
</reference>
<keyword evidence="2 4" id="KW-0547">Nucleotide-binding</keyword>
<evidence type="ECO:0000256" key="5">
    <source>
        <dbReference type="SAM" id="Coils"/>
    </source>
</evidence>
<dbReference type="SMART" id="SM00382">
    <property type="entry name" value="AAA"/>
    <property type="match status" value="2"/>
</dbReference>
<keyword evidence="3 4" id="KW-0067">ATP-binding</keyword>
<dbReference type="GO" id="GO:0005524">
    <property type="term" value="F:ATP binding"/>
    <property type="evidence" value="ECO:0007669"/>
    <property type="project" value="UniProtKB-UniRule"/>
</dbReference>
<evidence type="ECO:0000256" key="3">
    <source>
        <dbReference type="ARBA" id="ARBA00022840"/>
    </source>
</evidence>
<feature type="domain" description="ABC transporter" evidence="8">
    <location>
        <begin position="1697"/>
        <end position="1955"/>
    </location>
</feature>
<sequence>MMNHPRSWSRRQGSRSHGPARSILVTLAVSCALLACRKLRIPPRCFTVPAEFGNGYKLREGAKVLGAGAYGSVYECEDAKGVARAVKVIPMWRMQLDNKREETRANLEKEIDVHLHIGEHPNVVQMVDSVDIAGEVAGWPKWKMIVMELAKGGELSDLVEAKGRIGEDQSKHIFRQVVGAVRHLHDKKVIHRDLKTDNILLCSESTVDPEKPVVKLIDFGAGYWAKEGPLQANACIGTLETMAPEVILARGDVFDASDESQVKEVHTMEYKSRPFGIRKYAPGPGGKGARVILMAEESRYKGDPLGQAWTKGVQLGWVVKSVNGKDVTDMLFDDILDLMGDRILDNSSRGAFDGSFKVTGDNKGKGKILPKVVQADLPITVEYLEMKTKPYGAAVDVWSLGIVLHTMLEGKAPFPADEVQFLEPASQPSVSVSVSPGCNPGWQVSWCAGGELAGAGKNMLLHESEEAVQKEVSDTFGNKSPAAMMARANSLLSFIRWHATSKFSDEPVYPILEKHVYEYISRHVSAATVGASFLEALNFAGGMIGLAGALEASSSRCKGAAAKQYNTKRPTKRANAFKTWQVLELEALLRDARADMADRSHAGFSLHLTYNRARVSDAQRVRMVDVDLDEEAKYGFIESLTLGVKNATNKERKTSLLPIVALAYGLDDSSSWFMEWIKIRKELGFQEIPVGKAGSGGVVLQPAPMPGGLWAERPISTSEMTEWLRLFFKDKGCDADQIEGISSHSCKTTCLSWAAKRGLDKEARKLLGNHVESTDVSALTYGRDNLAAPLRKLDKILGEIRKKTFLPDSSRSGRFSKKAFGASVGQIAESCRSNPLGREGSEEEAHKTETPEAVSEEEEPFHGIIWASSPNTPEKNNVGTPLAELSKEKTISSESSSEISSESEESVVEDDAVSEFTCERVAAVLSRHGVRASAGDKGELPIKHLESGKYHLPNPNKGTLSSFAFAASYVPGQADERPLEALARTIAGVSGDEALPIGILPKVRRLFFEAYTMVVSDMRRRIEAPSEAAPVKLAAPERAARHDAQARRLCGLSLSGELEPSHALVDSALSMYETNTLRYLEWSECTKRDQELQGIKNDENWKMCPEAGVLKITKEADKTRANLNSDLRLKYALQRRGLALDQANIMSFEEHDGWVNTMLEQRMSAPPPGYVTVSWEQLQRADRELFRRMGEVCRAGIKVNSSGIRPAEDALKRLIDTAKIMFLMLPLPGNNAKTAAITETGMPEEGNKRALPKALAKTKARAAPYVGVGKGKGKGRVARMPPGLEGMNGYTKSGEPICFKFNLEGCAEEDVSLFEQQLRKPLQSDADFTEEFLDETLKLSHPFDNPAIVSDELAKCIFRQLTLGPGEIRSRREGTMKKWKARAFELDKEEASLHSKLPATKQKVLLGKRFLLLQEMAKSAGYKDSSLSCDGLLGCKLTGMAADVQEFPAKLQRPAMREEDVMRAAKWTGRATLGSMRSSGSKETDSELYGVTVEEREKGWLRGPINEAELAEELGPLLVVSPRFPLKQSDKLRPIDDFSKNFINMAFGVPFKLDLGGVDELAALIKVLLCAVGVDRSVSVTLSDGAVLSGVLHESLSLEDARDLLGRTLDLDSAYKPSARPMGGSSMVSEHRVQALSTAGQTSGTWAPQSLLLAGGLSLAASRSRKQRRGKQITMRGRADREATLAKKEEPTASMCVSMREATVRCGPEIILERIALDIPFGSRAVIVGPNGCGKTTLLSTIAGTITLENGVKEIKANSVGWLRQEATAGSTKSVLEEAVAEMEAQIAGVELEAATARLEKATPEELEKATLDFEEATSKYEGLGGYEIEENAAKVLLGLGFAREEFSRPCSQLSGGWQMKVALARALLREPELLLLDEPTNHMDAATKKWLANHLTKGLPPRTTLVLVTHDRSLLENVDLTSVIEINEKRAMRYSCKGISDWEEKRKNRAAYLALEIVKLEKSVTESKAYAAKWGAKASFATMAQSRMKDAEKKMKEIAELKAETRGLPADFKDPIDPDKQDGMLPLAASVKVVLKLPAAPLILQPPLNGRLIHLESADIAYPDHPPVITGLNFTAGINTRTVLLGPNGCGKTTMLRSMAGTLDLYAGKRFVGESNMGKAQVELFTQDLAQDLPAEMTPVEYLMKVATSEHVARAALGALGLRSGAHLSPIGALSGGEKGRVALALFTLRPADVLLLDEPTNHLDGPAVKALAEGLRNVKGAAVIISTHDQSFIDALEITHKVTVTKGVGGKPGSALFSSADGNQ</sequence>
<dbReference type="PROSITE" id="PS00211">
    <property type="entry name" value="ABC_TRANSPORTER_1"/>
    <property type="match status" value="1"/>
</dbReference>
<evidence type="ECO:0000256" key="4">
    <source>
        <dbReference type="PROSITE-ProRule" id="PRU10141"/>
    </source>
</evidence>
<dbReference type="Gene3D" id="3.40.50.300">
    <property type="entry name" value="P-loop containing nucleotide triphosphate hydrolases"/>
    <property type="match status" value="2"/>
</dbReference>
<comment type="caution">
    <text evidence="9">The sequence shown here is derived from an EMBL/GenBank/DDBJ whole genome shotgun (WGS) entry which is preliminary data.</text>
</comment>
<dbReference type="Pfam" id="PF00069">
    <property type="entry name" value="Pkinase"/>
    <property type="match status" value="1"/>
</dbReference>
<dbReference type="PANTHER" id="PTHR19211">
    <property type="entry name" value="ATP-BINDING TRANSPORT PROTEIN-RELATED"/>
    <property type="match status" value="1"/>
</dbReference>
<feature type="compositionally biased region" description="Basic and acidic residues" evidence="6">
    <location>
        <begin position="1677"/>
        <end position="1691"/>
    </location>
</feature>
<feature type="non-terminal residue" evidence="9">
    <location>
        <position position="1"/>
    </location>
</feature>
<dbReference type="InterPro" id="IPR017871">
    <property type="entry name" value="ABC_transporter-like_CS"/>
</dbReference>
<dbReference type="SMART" id="SM00220">
    <property type="entry name" value="S_TKc"/>
    <property type="match status" value="1"/>
</dbReference>
<dbReference type="GO" id="GO:0003677">
    <property type="term" value="F:DNA binding"/>
    <property type="evidence" value="ECO:0007669"/>
    <property type="project" value="InterPro"/>
</dbReference>
<organism evidence="9 10">
    <name type="scientific">Polarella glacialis</name>
    <name type="common">Dinoflagellate</name>
    <dbReference type="NCBI Taxonomy" id="89957"/>
    <lineage>
        <taxon>Eukaryota</taxon>
        <taxon>Sar</taxon>
        <taxon>Alveolata</taxon>
        <taxon>Dinophyceae</taxon>
        <taxon>Suessiales</taxon>
        <taxon>Suessiaceae</taxon>
        <taxon>Polarella</taxon>
    </lineage>
</organism>
<dbReference type="Proteomes" id="UP000626109">
    <property type="component" value="Unassembled WGS sequence"/>
</dbReference>
<evidence type="ECO:0000313" key="9">
    <source>
        <dbReference type="EMBL" id="CAE8712030.1"/>
    </source>
</evidence>
<name>A0A813KWC9_POLGL</name>
<evidence type="ECO:0008006" key="11">
    <source>
        <dbReference type="Google" id="ProtNLM"/>
    </source>
</evidence>
<evidence type="ECO:0000259" key="7">
    <source>
        <dbReference type="PROSITE" id="PS50011"/>
    </source>
</evidence>
<feature type="coiled-coil region" evidence="5">
    <location>
        <begin position="1773"/>
        <end position="1800"/>
    </location>
</feature>
<feature type="compositionally biased region" description="Polar residues" evidence="6">
    <location>
        <begin position="868"/>
        <end position="879"/>
    </location>
</feature>
<dbReference type="InterPro" id="IPR000719">
    <property type="entry name" value="Prot_kinase_dom"/>
</dbReference>
<feature type="binding site" evidence="4">
    <location>
        <position position="87"/>
    </location>
    <ligand>
        <name>ATP</name>
        <dbReference type="ChEBI" id="CHEBI:30616"/>
    </ligand>
</feature>
<dbReference type="GO" id="GO:0006310">
    <property type="term" value="P:DNA recombination"/>
    <property type="evidence" value="ECO:0007669"/>
    <property type="project" value="InterPro"/>
</dbReference>
<dbReference type="PANTHER" id="PTHR19211:SF133">
    <property type="entry name" value="ABC TRANSPORTER FAMILY PROTEIN"/>
    <property type="match status" value="1"/>
</dbReference>
<proteinExistence type="predicted"/>
<dbReference type="InterPro" id="IPR011009">
    <property type="entry name" value="Kinase-like_dom_sf"/>
</dbReference>
<dbReference type="InterPro" id="IPR027417">
    <property type="entry name" value="P-loop_NTPase"/>
</dbReference>
<dbReference type="PROSITE" id="PS00108">
    <property type="entry name" value="PROTEIN_KINASE_ST"/>
    <property type="match status" value="1"/>
</dbReference>
<evidence type="ECO:0000259" key="8">
    <source>
        <dbReference type="PROSITE" id="PS50893"/>
    </source>
</evidence>
<feature type="domain" description="ABC transporter" evidence="8">
    <location>
        <begin position="2054"/>
        <end position="2262"/>
    </location>
</feature>
<dbReference type="InterPro" id="IPR013762">
    <property type="entry name" value="Integrase-like_cat_sf"/>
</dbReference>
<feature type="domain" description="Protein kinase" evidence="7">
    <location>
        <begin position="59"/>
        <end position="492"/>
    </location>
</feature>
<dbReference type="InterPro" id="IPR008271">
    <property type="entry name" value="Ser/Thr_kinase_AS"/>
</dbReference>
<feature type="region of interest" description="Disordered" evidence="6">
    <location>
        <begin position="831"/>
        <end position="911"/>
    </location>
</feature>
<dbReference type="GO" id="GO:0015074">
    <property type="term" value="P:DNA integration"/>
    <property type="evidence" value="ECO:0007669"/>
    <property type="project" value="InterPro"/>
</dbReference>
<feature type="compositionally biased region" description="Basic and acidic residues" evidence="6">
    <location>
        <begin position="839"/>
        <end position="850"/>
    </location>
</feature>
<dbReference type="PROSITE" id="PS50893">
    <property type="entry name" value="ABC_TRANSPORTER_2"/>
    <property type="match status" value="2"/>
</dbReference>
<evidence type="ECO:0000256" key="2">
    <source>
        <dbReference type="ARBA" id="ARBA00022741"/>
    </source>
</evidence>
<evidence type="ECO:0000256" key="1">
    <source>
        <dbReference type="ARBA" id="ARBA00022737"/>
    </source>
</evidence>
<dbReference type="InterPro" id="IPR017441">
    <property type="entry name" value="Protein_kinase_ATP_BS"/>
</dbReference>
<dbReference type="GO" id="GO:0004672">
    <property type="term" value="F:protein kinase activity"/>
    <property type="evidence" value="ECO:0007669"/>
    <property type="project" value="InterPro"/>
</dbReference>
<protein>
    <recommendedName>
        <fullName evidence="11">Calmodulin</fullName>
    </recommendedName>
</protein>
<dbReference type="EMBL" id="CAJNNW010032259">
    <property type="protein sequence ID" value="CAE8712030.1"/>
    <property type="molecule type" value="Genomic_DNA"/>
</dbReference>
<keyword evidence="5" id="KW-0175">Coiled coil</keyword>
<dbReference type="Gene3D" id="1.10.443.10">
    <property type="entry name" value="Intergrase catalytic core"/>
    <property type="match status" value="1"/>
</dbReference>
<feature type="coiled-coil region" evidence="5">
    <location>
        <begin position="1982"/>
        <end position="2009"/>
    </location>
</feature>
<dbReference type="SUPFAM" id="SSF56112">
    <property type="entry name" value="Protein kinase-like (PK-like)"/>
    <property type="match status" value="2"/>
</dbReference>
<feature type="compositionally biased region" description="Acidic residues" evidence="6">
    <location>
        <begin position="901"/>
        <end position="911"/>
    </location>
</feature>
<dbReference type="InterPro" id="IPR050611">
    <property type="entry name" value="ABCF"/>
</dbReference>